<accession>A0ABY5S5D3</accession>
<keyword evidence="1" id="KW-1133">Transmembrane helix</keyword>
<dbReference type="RefSeq" id="WP_258384961.1">
    <property type="nucleotide sequence ID" value="NZ_CP091430.1"/>
</dbReference>
<dbReference type="EMBL" id="CP091430">
    <property type="protein sequence ID" value="UVI28874.1"/>
    <property type="molecule type" value="Genomic_DNA"/>
</dbReference>
<sequence>MPEVILFSAFVLAVGVYEVPRLARKRFRREAVIVSFLLLAGLVLGIAALKLVKIPSPLGILQFIYQPISSWFFQK</sequence>
<dbReference type="Proteomes" id="UP001057877">
    <property type="component" value="Chromosome"/>
</dbReference>
<keyword evidence="1" id="KW-0812">Transmembrane</keyword>
<feature type="transmembrane region" description="Helical" evidence="1">
    <location>
        <begin position="31"/>
        <end position="52"/>
    </location>
</feature>
<organism evidence="2 3">
    <name type="scientific">Paenibacillus spongiae</name>
    <dbReference type="NCBI Taxonomy" id="2909671"/>
    <lineage>
        <taxon>Bacteria</taxon>
        <taxon>Bacillati</taxon>
        <taxon>Bacillota</taxon>
        <taxon>Bacilli</taxon>
        <taxon>Bacillales</taxon>
        <taxon>Paenibacillaceae</taxon>
        <taxon>Paenibacillus</taxon>
    </lineage>
</organism>
<evidence type="ECO:0000313" key="3">
    <source>
        <dbReference type="Proteomes" id="UP001057877"/>
    </source>
</evidence>
<keyword evidence="1" id="KW-0472">Membrane</keyword>
<protein>
    <submittedName>
        <fullName evidence="2">Uncharacterized protein</fullName>
    </submittedName>
</protein>
<gene>
    <name evidence="2" type="ORF">L1F29_26050</name>
</gene>
<evidence type="ECO:0000256" key="1">
    <source>
        <dbReference type="SAM" id="Phobius"/>
    </source>
</evidence>
<evidence type="ECO:0000313" key="2">
    <source>
        <dbReference type="EMBL" id="UVI28874.1"/>
    </source>
</evidence>
<reference evidence="2" key="1">
    <citation type="submission" date="2022-01" db="EMBL/GenBank/DDBJ databases">
        <title>Paenibacillus spongiae sp. nov., isolated from marine sponge.</title>
        <authorList>
            <person name="Li Z."/>
            <person name="Zhang M."/>
        </authorList>
    </citation>
    <scope>NUCLEOTIDE SEQUENCE</scope>
    <source>
        <strain evidence="2">PHS-Z3</strain>
    </source>
</reference>
<name>A0ABY5S5D3_9BACL</name>
<proteinExistence type="predicted"/>
<keyword evidence="3" id="KW-1185">Reference proteome</keyword>